<dbReference type="InterPro" id="IPR043824">
    <property type="entry name" value="DUF5801"/>
</dbReference>
<feature type="domain" description="DUF5801" evidence="2">
    <location>
        <begin position="1577"/>
        <end position="1711"/>
    </location>
</feature>
<keyword evidence="4" id="KW-1185">Reference proteome</keyword>
<reference evidence="3" key="1">
    <citation type="journal article" date="2014" name="Int. J. Syst. Evol. Microbiol.">
        <title>Complete genome sequence of Corynebacterium casei LMG S-19264T (=DSM 44701T), isolated from a smear-ripened cheese.</title>
        <authorList>
            <consortium name="US DOE Joint Genome Institute (JGI-PGF)"/>
            <person name="Walter F."/>
            <person name="Albersmeier A."/>
            <person name="Kalinowski J."/>
            <person name="Ruckert C."/>
        </authorList>
    </citation>
    <scope>NUCLEOTIDE SEQUENCE</scope>
    <source>
        <strain evidence="3">CGMCC 1.15095</strain>
    </source>
</reference>
<evidence type="ECO:0000313" key="3">
    <source>
        <dbReference type="EMBL" id="GGB86266.1"/>
    </source>
</evidence>
<dbReference type="NCBIfam" id="TIGR01965">
    <property type="entry name" value="VCBS_repeat"/>
    <property type="match status" value="4"/>
</dbReference>
<accession>A0A916X3T2</accession>
<organism evidence="3 4">
    <name type="scientific">Novosphingobium endophyticum</name>
    <dbReference type="NCBI Taxonomy" id="1955250"/>
    <lineage>
        <taxon>Bacteria</taxon>
        <taxon>Pseudomonadati</taxon>
        <taxon>Pseudomonadota</taxon>
        <taxon>Alphaproteobacteria</taxon>
        <taxon>Sphingomonadales</taxon>
        <taxon>Sphingomonadaceae</taxon>
        <taxon>Novosphingobium</taxon>
    </lineage>
</organism>
<dbReference type="Pfam" id="PF19116">
    <property type="entry name" value="DUF5801"/>
    <property type="match status" value="3"/>
</dbReference>
<feature type="compositionally biased region" description="Low complexity" evidence="1">
    <location>
        <begin position="2213"/>
        <end position="2232"/>
    </location>
</feature>
<name>A0A916X3T2_9SPHN</name>
<feature type="domain" description="DUF5801" evidence="2">
    <location>
        <begin position="1913"/>
        <end position="2058"/>
    </location>
</feature>
<feature type="region of interest" description="Disordered" evidence="1">
    <location>
        <begin position="430"/>
        <end position="463"/>
    </location>
</feature>
<sequence length="3618" mass="361978">MDFQDVRGSQGDAPETNLTDDNAAAAVAAQGQGLVLLPNADNVVILPEGATLDDLSVRGRDILVTMPDGRVFVIPDGAVYVPQIVIGDVAVPPLNLAALLTGSEPQPAAGPVQSSGGNFSDPTGRIQAAYGLGDLLPYTELSFAAQQDEEVLPQLVEDEPEDNQPAVLIQVDGETPGVQDAIDSVDEAGLEADRPNGNQESPGSAAGNGSDGTTGTILVTSLDGVASITINGVVVTGAEGQQVQGSAGVLTLGALNGGQIAYTYTLSDNTAGDASTDEFTVVITDNDGDTATATLTLDIADDVPTARADSDTVPAGDFAAQSGNVLTGEGTTSGAAGVDTQGADGASITGIHAGTSGEFSGTDSAVAGQYGMLTVSADGSYSYVRTPGTPGAVTDVFTYRLADGDGDVSTATLTISVDNSAPAIVSVPEVGDGTEVNENRLPSTTDTRSDEAPGSQFVSGSESTTGTITFHSVDGVASVSLGGTVITPGGLPQVVSSDATGTLTVTGYVYDPATGDGSITYVYTLNDNTANTDDSTVSFEVIVVDADGDEASDTLDIQIIDDVPDAVDDTAVSVAEDASGTVGGNVLANDTLGADGASVTSVTIGGTSYAVAASGTTSVSTASGAYTFDAAGNWTFDPASGLDHVGGVVDASFTYTLTDGDGDTDTAVQPISITDGAGPSADEPVSLTVDDENLAEGSNPATPVTASDAIVFTAGSDAIATIAFGTDLSGLDPSLTWARVDDGTITGSDGGTLIVTLALTRSGDTATVTATLSGNYDAHPTIDVDDFQALGSVDVVATDSDGDTATSSVSVSVSDDVPEAAGESVSQATENVAFTIDALANDTFGADGVDTTDATKVFVSSQASQGTVTYDASTGLFTYTPAPGAGSTSTADSFEYTIVDGDGDTSSAIVNVTLQPDSEPEGGERVATVDDDGLPSGNAASVTGDIDANVDDDALDISEASFTGTVAFDVGNDTPATVTFAASRDGSTGMVGSETVTYAVSGSTLTATVTGGARDGTALFQIEILDSQTGQYKVTLLTNVLHEGGPNDEGQNAFASIDFTVADSNGDTATTNLAIVFNDDAPTAYDDTNAVEEGGSIGGNVLSDGTADAFGADGPGGIVSFAQGEQTKGPGETIESALGFLTVNADGSYSYQSKPNSTAGDTQDSFTYTIVDADGDTSTATLTIDITASSGNVSDSDVIVDESGLASGSQIVPDGEFDTDGQITVSGGTPPYSYVLTSPSDGTYGTLALNAATGEYSYTLDTPFTDSVSENSRNVVNGAESFGYEVYDDLGNLIGSGSISVSIVDDVPTAADDAAVNVAEDAVGTVGGNVLANDTPGADGAMLTSVNIGGVEHAIAASGTTTIPLANGTYTFQANGAWTFDPNPGLDQSAGPVDASFTYTLTDGDGDFDQAAQPIFVTDGAGPTVGPDIALRVDDENLADGSDPAAPVQSSGDIVFTPGSDPITSIVFGDISNLGGGLTWVRVDDDTITGSDGGRLVITLELTTLGKTATVTATLNDEYNDHPIIDADDLADLGTVEVIASDGETGGEQDSVSATVSVSISDDLPTLSTSAPSAGALTVDESDFAVDATADFSGLFTPDYNADNPGTVGSYTLGINAGATGLVDTLSGEDVVLVMNGGVVEGRTETGNDLVFSVSVDGGGTVTLNQERAVVHADGANPNDPANLAATNLITLTATATDSDGDTASATANIGGAFTFLDDGPSIDATVTDGDTVMLVTQDADTIGASTDSATSTANFGGAFTVASSSHGADGAGSIVWEYALEIENSVSNLSHEGAAINLYLIAGKVVGSTAGDAASVNAGNTVFDIAVSGATGVVTLNQYQEIDHALPGDNAAPYDGQLATLAENLVNLVGKATITDGDGDEASDTVSLDLGGNIGFADDGPSVSGAELGSSVSVDETVAGDPAGFPISNTSAAPMLIFTSEYGADDGGTTTYAIAIVGDGTTSLQTAQGDMGITLLQTSGTVITGVYDTDDKTAFTVTINADGTVTLVQNVPLEHLTDGPVDPDDYNDALDLSGLIEATVTVTDDDGDSASDSAQIGGAITFHDDGPSAANDTDAVTEDGPLVANGNVITGAGSDGDPGGADSFGGDGAGAVTAVTGNAAGTVGGNTGGSYGTLVLNANGGYSYTLDNANAAVQALASGETLTDTFTYTITDADGDADTATLTVTINGANDAPVVTGSTVAVSEEGLPGGIADDAPLSPTDADTTDSATASGSITISDADANDTLTVTLGTPVATLYAPDGVTALTWDLSPDGQTLKGYSANINDPEILVTIDDNGNYTVTLGGPILHTDTGIEDLTSFVVPVAVSDGTTTTNSGITVTVEDDMPVAANDANTLDEDTASVGGNVLANDAFGADGSHATQQISVVSGTAAGTIGGATAGAYGTLQLNLDGSYTYEPDTAAVQGLDDGEQVTDTFSYTIKDADGDTSTAQLTVTVTGANDAPVVTGSAVAVSEEGLNFGNPDDDPVSPDDADTTDSATASGSITITDADAGDTHTVALGAPSETLYTPDGVTPLTWHVSGDGHTLTGYSTDFNFPEVVVTIDDNGNFTVTLGGPVLHADMTTEDLTSFVVPVTVGDGTTTTNSAITVTIEDDSPIAVPDSETVLEGNVTFGDVLLGSKVGGDSTAAATHGTITGVVSQNLGTSDTMADGSGDFVLAGEFGTLTLNRDGGYTYQSTANGLTASDQDVFEFTMVDADGDPATSTLTIDVLDVTLVADNQTRQVDEAALDTTTSGDDLGNGTVTGSNPGSAAETVTGTLNAMGPTGAVTYVPQSVTTAYGIFDLNSDGTYTYTLTNPYTTSPDSNDGAVVEPAVETFTYTAQDVFGNSVTGTVTIDIKDDVPTATTPASIAVTNTAGGSNTAYLDADLSVANNYGADGAGAVIFTTASIASLESQSLTSGLVSLEYAISADGTVLTASKSSDSSLVFTIELQPGGSADQYVVTMAQKVDATSTIDFDGGGYSPVGGNASWFGFVQPGDNNSQDLLLTPVGGGTVNTSANAFGVAGGQSIGSGEALRVDFVIDLTGTPVNGGNFQQPSGQTQNFDGHYVANGSSAFFTNINNSSTVNISAYDDADSGTIKNVGDGVQDTITGVVIAYNGSELLVTTNGSYSVGGHSFGVTFNATGSVNVSGIVEDTRISALTADGYNSIQWKHDGGDTFKIGDFGATTVTNESVDFTVPVSIQDGDGDTVSSGSLNITLDPVAPPIALDLDGDGVEFLGLNAGVAYDYGSGLVQTAWVAGDDGLLARDTGSGLDIVFTDDAPGAKTDLEGLRLAYDSNGDGQFTAADGAFRDFGVWQDANSNALVDEGEYQSLLKMGITSIDLISDGVASSEAGGDVTVHGTGQYSMKGTTFALADVSLKVGERVEARTAEIAAVSLAAAGFMATQGVHAEPLLPIAAEAVAGVLQTFQMDTPELRVALPDPADGTPPVSLIEDHAPQDQQAETSSHHAVDAGGESAQHGLSEVVQPQDFALQPLADADEGHALFGTTAISFGGVEGGLMQALLLAVQVKQAGNAEQQSVDFPAVQEALAQGGDQSAVDALIEHFAGQDGAQDATSAPQASEHALDAMLAGAGMEGFYAAGAADGFDMAALAATIEAHSVHA</sequence>
<feature type="region of interest" description="Disordered" evidence="1">
    <location>
        <begin position="2208"/>
        <end position="2232"/>
    </location>
</feature>
<proteinExistence type="predicted"/>
<evidence type="ECO:0000259" key="2">
    <source>
        <dbReference type="Pfam" id="PF19116"/>
    </source>
</evidence>
<gene>
    <name evidence="3" type="ORF">GCM10011494_00710</name>
</gene>
<dbReference type="InterPro" id="IPR010221">
    <property type="entry name" value="VCBS_dom"/>
</dbReference>
<feature type="region of interest" description="Disordered" evidence="1">
    <location>
        <begin position="2474"/>
        <end position="2506"/>
    </location>
</feature>
<feature type="region of interest" description="Disordered" evidence="1">
    <location>
        <begin position="3436"/>
        <end position="3474"/>
    </location>
</feature>
<dbReference type="EMBL" id="BMHK01000001">
    <property type="protein sequence ID" value="GGB86266.1"/>
    <property type="molecule type" value="Genomic_DNA"/>
</dbReference>
<feature type="domain" description="DUF5801" evidence="2">
    <location>
        <begin position="1748"/>
        <end position="1889"/>
    </location>
</feature>
<dbReference type="Gene3D" id="2.60.40.3440">
    <property type="match status" value="1"/>
</dbReference>
<evidence type="ECO:0000313" key="4">
    <source>
        <dbReference type="Proteomes" id="UP000608154"/>
    </source>
</evidence>
<evidence type="ECO:0000256" key="1">
    <source>
        <dbReference type="SAM" id="MobiDB-lite"/>
    </source>
</evidence>
<protein>
    <recommendedName>
        <fullName evidence="2">DUF5801 domain-containing protein</fullName>
    </recommendedName>
</protein>
<feature type="region of interest" description="Disordered" evidence="1">
    <location>
        <begin position="915"/>
        <end position="945"/>
    </location>
</feature>
<feature type="compositionally biased region" description="Acidic residues" evidence="1">
    <location>
        <begin position="2481"/>
        <end position="2493"/>
    </location>
</feature>
<feature type="region of interest" description="Disordered" evidence="1">
    <location>
        <begin position="190"/>
        <end position="212"/>
    </location>
</feature>
<dbReference type="Proteomes" id="UP000608154">
    <property type="component" value="Unassembled WGS sequence"/>
</dbReference>
<dbReference type="Pfam" id="PF17963">
    <property type="entry name" value="Big_9"/>
    <property type="match status" value="6"/>
</dbReference>
<dbReference type="RefSeq" id="WP_188767098.1">
    <property type="nucleotide sequence ID" value="NZ_BMHK01000001.1"/>
</dbReference>
<reference evidence="3" key="2">
    <citation type="submission" date="2020-09" db="EMBL/GenBank/DDBJ databases">
        <authorList>
            <person name="Sun Q."/>
            <person name="Zhou Y."/>
        </authorList>
    </citation>
    <scope>NUCLEOTIDE SEQUENCE</scope>
    <source>
        <strain evidence="3">CGMCC 1.15095</strain>
    </source>
</reference>
<dbReference type="InterPro" id="IPR013783">
    <property type="entry name" value="Ig-like_fold"/>
</dbReference>
<dbReference type="Gene3D" id="2.60.40.10">
    <property type="entry name" value="Immunoglobulins"/>
    <property type="match status" value="1"/>
</dbReference>
<comment type="caution">
    <text evidence="3">The sequence shown here is derived from an EMBL/GenBank/DDBJ whole genome shotgun (WGS) entry which is preliminary data.</text>
</comment>